<reference evidence="2 3" key="1">
    <citation type="submission" date="2020-03" db="EMBL/GenBank/DDBJ databases">
        <title>Nocardioides sp. nov., isolated from fish.</title>
        <authorList>
            <person name="Hyun D.-W."/>
            <person name="Bae J.-W."/>
        </authorList>
    </citation>
    <scope>NUCLEOTIDE SEQUENCE [LARGE SCALE GENOMIC DNA]</scope>
    <source>
        <strain evidence="2 3">HDW12A</strain>
    </source>
</reference>
<dbReference type="Pfam" id="PF01266">
    <property type="entry name" value="DAO"/>
    <property type="match status" value="1"/>
</dbReference>
<organism evidence="2 3">
    <name type="scientific">Nocardioides piscis</name>
    <dbReference type="NCBI Taxonomy" id="2714938"/>
    <lineage>
        <taxon>Bacteria</taxon>
        <taxon>Bacillati</taxon>
        <taxon>Actinomycetota</taxon>
        <taxon>Actinomycetes</taxon>
        <taxon>Propionibacteriales</taxon>
        <taxon>Nocardioidaceae</taxon>
        <taxon>Nocardioides</taxon>
    </lineage>
</organism>
<dbReference type="Proteomes" id="UP000502035">
    <property type="component" value="Chromosome"/>
</dbReference>
<evidence type="ECO:0000259" key="1">
    <source>
        <dbReference type="Pfam" id="PF01266"/>
    </source>
</evidence>
<evidence type="ECO:0000313" key="3">
    <source>
        <dbReference type="Proteomes" id="UP000502035"/>
    </source>
</evidence>
<gene>
    <name evidence="2" type="ORF">G7071_10560</name>
</gene>
<dbReference type="KEGG" id="npi:G7071_10560"/>
<dbReference type="PANTHER" id="PTHR13847">
    <property type="entry name" value="SARCOSINE DEHYDROGENASE-RELATED"/>
    <property type="match status" value="1"/>
</dbReference>
<protein>
    <submittedName>
        <fullName evidence="2">FAD-dependent oxidoreductase</fullName>
    </submittedName>
</protein>
<dbReference type="EMBL" id="CP049866">
    <property type="protein sequence ID" value="QIK75819.1"/>
    <property type="molecule type" value="Genomic_DNA"/>
</dbReference>
<dbReference type="GO" id="GO:0005737">
    <property type="term" value="C:cytoplasm"/>
    <property type="evidence" value="ECO:0007669"/>
    <property type="project" value="TreeGrafter"/>
</dbReference>
<evidence type="ECO:0000313" key="2">
    <source>
        <dbReference type="EMBL" id="QIK75819.1"/>
    </source>
</evidence>
<name>A0A6G7YGG2_9ACTN</name>
<dbReference type="PANTHER" id="PTHR13847:SF281">
    <property type="entry name" value="FAD DEPENDENT OXIDOREDUCTASE DOMAIN-CONTAINING PROTEIN"/>
    <property type="match status" value="1"/>
</dbReference>
<dbReference type="RefSeq" id="WP_166318290.1">
    <property type="nucleotide sequence ID" value="NZ_CP049866.1"/>
</dbReference>
<dbReference type="Gene3D" id="3.30.9.10">
    <property type="entry name" value="D-Amino Acid Oxidase, subunit A, domain 2"/>
    <property type="match status" value="1"/>
</dbReference>
<dbReference type="InterPro" id="IPR036188">
    <property type="entry name" value="FAD/NAD-bd_sf"/>
</dbReference>
<sequence>MPDASWAGSVLAPLWLDSAIRPEPRPAVTVGCEVDLLVIGGGFTGLWTALRALERDPGALVLLVEADRIAEHATGRNGGFCEASLTHGEANARAHWPEEADALHALGLGNLDGIEETVARYDIDCGFVRGGALTVVTRPHEVAELGPDEPGFLDAATVRAMVDSPTYLAGRFDPDGCALLDPARLAWGLAAAAEGLGARIAEHTRVEALRESSAGVEARVNGAGTRSVVRARSVVVATNVFQDLVPRLRWSVVPVYDYVLATEPLTDDQLAALRWDPAIGLADSGNQFHYYRITPDRRILWGGYDAVYHYGRSVAADHYDRPETFDLLARHFAATFPQLDGIRFTHRWSGVIDTSTRFCAFWGSVHRGRTVYALGFTGLGVGASRFAADVLLDLLSGEETERTRLRMVRERPLPFPPEPFGWVGINLTRWSLAQEDRTGRRNVWLRVLDRFGWDSTSELVVPLHDRPLTPCGRC</sequence>
<proteinExistence type="predicted"/>
<accession>A0A6G7YGG2</accession>
<dbReference type="Gene3D" id="3.50.50.60">
    <property type="entry name" value="FAD/NAD(P)-binding domain"/>
    <property type="match status" value="1"/>
</dbReference>
<keyword evidence="3" id="KW-1185">Reference proteome</keyword>
<dbReference type="SUPFAM" id="SSF51905">
    <property type="entry name" value="FAD/NAD(P)-binding domain"/>
    <property type="match status" value="1"/>
</dbReference>
<feature type="domain" description="FAD dependent oxidoreductase" evidence="1">
    <location>
        <begin position="35"/>
        <end position="393"/>
    </location>
</feature>
<dbReference type="AlphaFoldDB" id="A0A6G7YGG2"/>
<dbReference type="InterPro" id="IPR006076">
    <property type="entry name" value="FAD-dep_OxRdtase"/>
</dbReference>